<evidence type="ECO:0000256" key="1">
    <source>
        <dbReference type="SAM" id="Phobius"/>
    </source>
</evidence>
<name>A0A8S5MFV0_9CAUD</name>
<organism evidence="2">
    <name type="scientific">Siphoviridae sp. ctCVD13</name>
    <dbReference type="NCBI Taxonomy" id="2826194"/>
    <lineage>
        <taxon>Viruses</taxon>
        <taxon>Duplodnaviria</taxon>
        <taxon>Heunggongvirae</taxon>
        <taxon>Uroviricota</taxon>
        <taxon>Caudoviricetes</taxon>
    </lineage>
</organism>
<keyword evidence="1" id="KW-0812">Transmembrane</keyword>
<proteinExistence type="predicted"/>
<protein>
    <submittedName>
        <fullName evidence="2">Holin</fullName>
    </submittedName>
</protein>
<feature type="transmembrane region" description="Helical" evidence="1">
    <location>
        <begin position="57"/>
        <end position="73"/>
    </location>
</feature>
<keyword evidence="1" id="KW-1133">Transmembrane helix</keyword>
<keyword evidence="1" id="KW-0472">Membrane</keyword>
<feature type="transmembrane region" description="Helical" evidence="1">
    <location>
        <begin position="6"/>
        <end position="22"/>
    </location>
</feature>
<evidence type="ECO:0000313" key="2">
    <source>
        <dbReference type="EMBL" id="DAD81064.1"/>
    </source>
</evidence>
<sequence>MELETIVVLVTMVVTFLCGLIAKKVSWFNNHLIPIQNILIGVIVAIIEFIITKDFSVAIALSGLIAGGAYDIGNNLKKITNN</sequence>
<feature type="transmembrane region" description="Helical" evidence="1">
    <location>
        <begin position="34"/>
        <end position="51"/>
    </location>
</feature>
<dbReference type="EMBL" id="BK014894">
    <property type="protein sequence ID" value="DAD81064.1"/>
    <property type="molecule type" value="Genomic_DNA"/>
</dbReference>
<accession>A0A8S5MFV0</accession>
<reference evidence="2" key="1">
    <citation type="journal article" date="2021" name="Proc. Natl. Acad. Sci. U.S.A.">
        <title>A Catalog of Tens of Thousands of Viruses from Human Metagenomes Reveals Hidden Associations with Chronic Diseases.</title>
        <authorList>
            <person name="Tisza M.J."/>
            <person name="Buck C.B."/>
        </authorList>
    </citation>
    <scope>NUCLEOTIDE SEQUENCE</scope>
    <source>
        <strain evidence="2">CtCVD13</strain>
    </source>
</reference>